<dbReference type="InterPro" id="IPR004843">
    <property type="entry name" value="Calcineurin-like_PHP"/>
</dbReference>
<comment type="caution">
    <text evidence="2">The sequence shown here is derived from an EMBL/GenBank/DDBJ whole genome shotgun (WGS) entry which is preliminary data.</text>
</comment>
<proteinExistence type="predicted"/>
<evidence type="ECO:0000313" key="2">
    <source>
        <dbReference type="EMBL" id="GMI38976.1"/>
    </source>
</evidence>
<dbReference type="SUPFAM" id="SSF56300">
    <property type="entry name" value="Metallo-dependent phosphatases"/>
    <property type="match status" value="1"/>
</dbReference>
<dbReference type="AlphaFoldDB" id="A0A9W7L811"/>
<dbReference type="EMBL" id="BRYA01000095">
    <property type="protein sequence ID" value="GMI38976.1"/>
    <property type="molecule type" value="Genomic_DNA"/>
</dbReference>
<dbReference type="Proteomes" id="UP001165065">
    <property type="component" value="Unassembled WGS sequence"/>
</dbReference>
<dbReference type="PANTHER" id="PTHR46546">
    <property type="entry name" value="SHEWANELLA-LIKE PROTEIN PHOSPHATASE 1"/>
    <property type="match status" value="1"/>
</dbReference>
<protein>
    <recommendedName>
        <fullName evidence="1">Calcineurin-like phosphoesterase domain-containing protein</fullName>
    </recommendedName>
</protein>
<evidence type="ECO:0000313" key="3">
    <source>
        <dbReference type="Proteomes" id="UP001165065"/>
    </source>
</evidence>
<dbReference type="OrthoDB" id="5976022at2759"/>
<dbReference type="InterPro" id="IPR029052">
    <property type="entry name" value="Metallo-depent_PP-like"/>
</dbReference>
<name>A0A9W7L811_9STRA</name>
<organism evidence="2 3">
    <name type="scientific">Triparma columacea</name>
    <dbReference type="NCBI Taxonomy" id="722753"/>
    <lineage>
        <taxon>Eukaryota</taxon>
        <taxon>Sar</taxon>
        <taxon>Stramenopiles</taxon>
        <taxon>Ochrophyta</taxon>
        <taxon>Bolidophyceae</taxon>
        <taxon>Parmales</taxon>
        <taxon>Triparmaceae</taxon>
        <taxon>Triparma</taxon>
    </lineage>
</organism>
<accession>A0A9W7L811</accession>
<keyword evidence="3" id="KW-1185">Reference proteome</keyword>
<sequence length="438" mass="47491">MALGLCRARGLRRLKPSLISHIEGGVPLQCRDYRLTGRLLSSSTSLGMKEAFSYTPPTPSFAKSSNAYLPRKAGQKTFAIGDIHGDLPKLLMALMSAKLITQTPNSTSDEDVTLSDFKWSGGDSVLVQVGDILDRGSFECACLHLLATLSHQAAEEGGGVVFCLGNHEVLNALGLFNYADKEGNTEFESIFGGYFDHVEEGGEWRLNYAGNQPTRWRCWEPGGALANFNLLNNFVLGTQVGRSVFVHGGITKEHLEKYGGLQGMNDMARDWFENASHEAPEPPLTPDTPPEEIIASAKKRAKSISSSMPPFLGGGPSERASPVWMRDYSKPNDVTPSNSSAPVLAQEALDYIGSEAGEEARRFVVGHTPQTRINSACEGMVWRVDVGMSAGVMNNVPEILEITTGDVSDEINIIRPGKEDKVKGEDRECRAGGSTLVR</sequence>
<dbReference type="PANTHER" id="PTHR46546:SF4">
    <property type="entry name" value="SHEWANELLA-LIKE PROTEIN PHOSPHATASE 1"/>
    <property type="match status" value="1"/>
</dbReference>
<dbReference type="Gene3D" id="3.60.21.10">
    <property type="match status" value="1"/>
</dbReference>
<reference evidence="3" key="1">
    <citation type="journal article" date="2023" name="Commun. Biol.">
        <title>Genome analysis of Parmales, the sister group of diatoms, reveals the evolutionary specialization of diatoms from phago-mixotrophs to photoautotrophs.</title>
        <authorList>
            <person name="Ban H."/>
            <person name="Sato S."/>
            <person name="Yoshikawa S."/>
            <person name="Yamada K."/>
            <person name="Nakamura Y."/>
            <person name="Ichinomiya M."/>
            <person name="Sato N."/>
            <person name="Blanc-Mathieu R."/>
            <person name="Endo H."/>
            <person name="Kuwata A."/>
            <person name="Ogata H."/>
        </authorList>
    </citation>
    <scope>NUCLEOTIDE SEQUENCE [LARGE SCALE GENOMIC DNA]</scope>
</reference>
<feature type="domain" description="Calcineurin-like phosphoesterase" evidence="1">
    <location>
        <begin position="79"/>
        <end position="274"/>
    </location>
</feature>
<evidence type="ECO:0000259" key="1">
    <source>
        <dbReference type="Pfam" id="PF00149"/>
    </source>
</evidence>
<dbReference type="Pfam" id="PF00149">
    <property type="entry name" value="Metallophos"/>
    <property type="match status" value="1"/>
</dbReference>
<dbReference type="GO" id="GO:0016787">
    <property type="term" value="F:hydrolase activity"/>
    <property type="evidence" value="ECO:0007669"/>
    <property type="project" value="InterPro"/>
</dbReference>
<gene>
    <name evidence="2" type="ORF">TrCOL_g5799</name>
</gene>